<dbReference type="SMART" id="SM00091">
    <property type="entry name" value="PAS"/>
    <property type="match status" value="3"/>
</dbReference>
<dbReference type="Pfam" id="PF08447">
    <property type="entry name" value="PAS_3"/>
    <property type="match status" value="2"/>
</dbReference>
<evidence type="ECO:0000256" key="5">
    <source>
        <dbReference type="ARBA" id="ARBA00022692"/>
    </source>
</evidence>
<evidence type="ECO:0000256" key="6">
    <source>
        <dbReference type="ARBA" id="ARBA00022741"/>
    </source>
</evidence>
<evidence type="ECO:0000259" key="15">
    <source>
        <dbReference type="PROSITE" id="PS50887"/>
    </source>
</evidence>
<evidence type="ECO:0000313" key="16">
    <source>
        <dbReference type="EMBL" id="WIW69719.1"/>
    </source>
</evidence>
<keyword evidence="10" id="KW-0902">Two-component regulatory system</keyword>
<evidence type="ECO:0000256" key="10">
    <source>
        <dbReference type="ARBA" id="ARBA00023012"/>
    </source>
</evidence>
<dbReference type="SMART" id="SM00267">
    <property type="entry name" value="GGDEF"/>
    <property type="match status" value="1"/>
</dbReference>
<dbReference type="EC" id="2.7.7.65" evidence="16"/>
<dbReference type="Gene3D" id="3.30.70.270">
    <property type="match status" value="1"/>
</dbReference>
<dbReference type="RefSeq" id="WP_309320225.1">
    <property type="nucleotide sequence ID" value="NZ_CP120678.1"/>
</dbReference>
<dbReference type="GO" id="GO:0005524">
    <property type="term" value="F:ATP binding"/>
    <property type="evidence" value="ECO:0007669"/>
    <property type="project" value="UniProtKB-KW"/>
</dbReference>
<evidence type="ECO:0000256" key="8">
    <source>
        <dbReference type="ARBA" id="ARBA00022840"/>
    </source>
</evidence>
<dbReference type="InterPro" id="IPR043128">
    <property type="entry name" value="Rev_trsase/Diguanyl_cyclase"/>
</dbReference>
<keyword evidence="5 12" id="KW-0812">Transmembrane</keyword>
<sequence length="866" mass="99322">MNKKLTFSLKLILIFSLLILICTLFFSQFQISLDKNLKESTQEKLSYNTQQTLYSLDKNYIDTFAKLKIQADTLSLHYDDITSNEALLYLSNQIDNHFLLRMAIMTSDGTSYTTDGKTQNNVSREYFKQVLAGNNSISDVLQSSVDEKPIIVFAVPIHKDNTTIGVLRATYQSEYFSDLLKANTFDNTSLSIIISRSGDIIASTQNTQNQSNWLKILENAHFQDDETLSHIIDNLADNKKNTIHYILNNQEYYANFQPIGLNDWYLFNIIPAETIAKQHKETSTNTLALCIKVLLFLLIVILATILYLKHSFNELQKSKNALEATTNNINGVVIVLSCDENLTIKYANDSYYSMLNYTRDEIHTKFKNTFYPIIYPPDAITTFNSIIKQLKSTELISCEFRIRNKNGTIFWILLNGQCVNNQEDIHTPPTINCVFIDITPMKQTTQELETLTNSIPGGVAKIFIGSNISILFANDGYYELIGYTRDEYIALGKRALAKIIHPRDIDRVLSYLRANAHKNHPIKIEYRVIHKDKSISWVLLHGNRVDDEIITPVFQCVFIDITHGKELQRTLELESERYRTLAELSDDILFEYDFATKSISFSKKYEEVTGLNPPMKNIRKNFIEYQLIYDEDIETFLVFYDSFKNGASSGTTELRLNKRQGYSWYKLQAVTIFNFDKTPKLIIGKIANIDSHKQETDHLRKLAERDTLTQLYNHNTTISLINQYLNECDECSYNALIIIDIDNFKAINDTFGHLNGDIVLKMVSNGLRILFRSTDIIGRIGGDEFVVLLKNVVSKEVLLKKATAICKFFHEIHLKDYPNYKISGSAGIAINPDNGSNYDELLYKADAALYKAKRKGKNCFALYDEY</sequence>
<keyword evidence="6" id="KW-0547">Nucleotide-binding</keyword>
<comment type="subcellular location">
    <subcellularLocation>
        <location evidence="1">Cell membrane</location>
        <topology evidence="1">Multi-pass membrane protein</topology>
    </subcellularLocation>
</comment>
<proteinExistence type="predicted"/>
<gene>
    <name evidence="16" type="ORF">P3F81_07270</name>
</gene>
<dbReference type="InterPro" id="IPR029787">
    <property type="entry name" value="Nucleotide_cyclase"/>
</dbReference>
<dbReference type="GO" id="GO:0005886">
    <property type="term" value="C:plasma membrane"/>
    <property type="evidence" value="ECO:0007669"/>
    <property type="project" value="UniProtKB-SubCell"/>
</dbReference>
<evidence type="ECO:0000256" key="4">
    <source>
        <dbReference type="ARBA" id="ARBA00022679"/>
    </source>
</evidence>
<dbReference type="InterPro" id="IPR000160">
    <property type="entry name" value="GGDEF_dom"/>
</dbReference>
<dbReference type="EMBL" id="CP120678">
    <property type="protein sequence ID" value="WIW69719.1"/>
    <property type="molecule type" value="Genomic_DNA"/>
</dbReference>
<dbReference type="SUPFAM" id="SSF55073">
    <property type="entry name" value="Nucleotide cyclase"/>
    <property type="match status" value="1"/>
</dbReference>
<evidence type="ECO:0000256" key="2">
    <source>
        <dbReference type="ARBA" id="ARBA00022475"/>
    </source>
</evidence>
<evidence type="ECO:0000256" key="3">
    <source>
        <dbReference type="ARBA" id="ARBA00022553"/>
    </source>
</evidence>
<dbReference type="CDD" id="cd00130">
    <property type="entry name" value="PAS"/>
    <property type="match status" value="2"/>
</dbReference>
<dbReference type="GO" id="GO:0052621">
    <property type="term" value="F:diguanylate cyclase activity"/>
    <property type="evidence" value="ECO:0007669"/>
    <property type="project" value="UniProtKB-EC"/>
</dbReference>
<dbReference type="InterPro" id="IPR000014">
    <property type="entry name" value="PAS"/>
</dbReference>
<reference evidence="16" key="1">
    <citation type="submission" date="2023-03" db="EMBL/GenBank/DDBJ databases">
        <title>Selenobaculum gbiensis gen. nov. sp. nov., a new bacterium isolated from the gut microbiota of IBD patient.</title>
        <authorList>
            <person name="Yeo S."/>
            <person name="Park H."/>
            <person name="Huh C.S."/>
        </authorList>
    </citation>
    <scope>NUCLEOTIDE SEQUENCE</scope>
    <source>
        <strain evidence="16">ICN-92133</strain>
    </source>
</reference>
<keyword evidence="17" id="KW-1185">Reference proteome</keyword>
<dbReference type="InterPro" id="IPR052155">
    <property type="entry name" value="Biofilm_reg_signaling"/>
</dbReference>
<dbReference type="InterPro" id="IPR013655">
    <property type="entry name" value="PAS_fold_3"/>
</dbReference>
<keyword evidence="16" id="KW-0548">Nucleotidyltransferase</keyword>
<dbReference type="Pfam" id="PF02743">
    <property type="entry name" value="dCache_1"/>
    <property type="match status" value="1"/>
</dbReference>
<dbReference type="Pfam" id="PF00990">
    <property type="entry name" value="GGDEF"/>
    <property type="match status" value="1"/>
</dbReference>
<dbReference type="InterPro" id="IPR035965">
    <property type="entry name" value="PAS-like_dom_sf"/>
</dbReference>
<keyword evidence="2" id="KW-1003">Cell membrane</keyword>
<dbReference type="PROSITE" id="PS50113">
    <property type="entry name" value="PAC"/>
    <property type="match status" value="1"/>
</dbReference>
<accession>A0A9Y2AGM1</accession>
<dbReference type="AlphaFoldDB" id="A0A9Y2AGM1"/>
<dbReference type="InterPro" id="IPR001610">
    <property type="entry name" value="PAC"/>
</dbReference>
<dbReference type="SUPFAM" id="SSF103190">
    <property type="entry name" value="Sensory domain-like"/>
    <property type="match status" value="1"/>
</dbReference>
<dbReference type="Proteomes" id="UP001243623">
    <property type="component" value="Chromosome"/>
</dbReference>
<dbReference type="NCBIfam" id="TIGR00254">
    <property type="entry name" value="GGDEF"/>
    <property type="match status" value="1"/>
</dbReference>
<dbReference type="PANTHER" id="PTHR44757">
    <property type="entry name" value="DIGUANYLATE CYCLASE DGCP"/>
    <property type="match status" value="1"/>
</dbReference>
<dbReference type="Gene3D" id="3.30.450.20">
    <property type="entry name" value="PAS domain"/>
    <property type="match status" value="4"/>
</dbReference>
<dbReference type="GO" id="GO:0000160">
    <property type="term" value="P:phosphorelay signal transduction system"/>
    <property type="evidence" value="ECO:0007669"/>
    <property type="project" value="UniProtKB-KW"/>
</dbReference>
<dbReference type="InterPro" id="IPR000700">
    <property type="entry name" value="PAS-assoc_C"/>
</dbReference>
<dbReference type="PANTHER" id="PTHR44757:SF2">
    <property type="entry name" value="BIOFILM ARCHITECTURE MAINTENANCE PROTEIN MBAA"/>
    <property type="match status" value="1"/>
</dbReference>
<dbReference type="PROSITE" id="PS50112">
    <property type="entry name" value="PAS"/>
    <property type="match status" value="1"/>
</dbReference>
<organism evidence="16 17">
    <name type="scientific">Selenobaculum gibii</name>
    <dbReference type="NCBI Taxonomy" id="3054208"/>
    <lineage>
        <taxon>Bacteria</taxon>
        <taxon>Bacillati</taxon>
        <taxon>Bacillota</taxon>
        <taxon>Negativicutes</taxon>
        <taxon>Selenomonadales</taxon>
        <taxon>Selenomonadaceae</taxon>
        <taxon>Selenobaculum</taxon>
    </lineage>
</organism>
<dbReference type="KEGG" id="sgbi:P3F81_07270"/>
<evidence type="ECO:0000256" key="11">
    <source>
        <dbReference type="ARBA" id="ARBA00023136"/>
    </source>
</evidence>
<dbReference type="SUPFAM" id="SSF55785">
    <property type="entry name" value="PYP-like sensor domain (PAS domain)"/>
    <property type="match status" value="3"/>
</dbReference>
<feature type="transmembrane region" description="Helical" evidence="12">
    <location>
        <begin position="286"/>
        <end position="308"/>
    </location>
</feature>
<name>A0A9Y2AGM1_9FIRM</name>
<keyword evidence="4 16" id="KW-0808">Transferase</keyword>
<keyword evidence="8" id="KW-0067">ATP-binding</keyword>
<dbReference type="SMART" id="SM00086">
    <property type="entry name" value="PAC"/>
    <property type="match status" value="3"/>
</dbReference>
<keyword evidence="9 12" id="KW-1133">Transmembrane helix</keyword>
<evidence type="ECO:0000256" key="1">
    <source>
        <dbReference type="ARBA" id="ARBA00004651"/>
    </source>
</evidence>
<evidence type="ECO:0000259" key="13">
    <source>
        <dbReference type="PROSITE" id="PS50112"/>
    </source>
</evidence>
<evidence type="ECO:0000256" key="12">
    <source>
        <dbReference type="SAM" id="Phobius"/>
    </source>
</evidence>
<protein>
    <submittedName>
        <fullName evidence="16">Diguanylate cyclase</fullName>
        <ecNumber evidence="16">2.7.7.65</ecNumber>
    </submittedName>
</protein>
<evidence type="ECO:0000259" key="14">
    <source>
        <dbReference type="PROSITE" id="PS50113"/>
    </source>
</evidence>
<evidence type="ECO:0000256" key="9">
    <source>
        <dbReference type="ARBA" id="ARBA00022989"/>
    </source>
</evidence>
<evidence type="ECO:0000313" key="17">
    <source>
        <dbReference type="Proteomes" id="UP001243623"/>
    </source>
</evidence>
<keyword evidence="7" id="KW-0418">Kinase</keyword>
<dbReference type="PROSITE" id="PS50887">
    <property type="entry name" value="GGDEF"/>
    <property type="match status" value="1"/>
</dbReference>
<dbReference type="GO" id="GO:0016301">
    <property type="term" value="F:kinase activity"/>
    <property type="evidence" value="ECO:0007669"/>
    <property type="project" value="UniProtKB-KW"/>
</dbReference>
<feature type="domain" description="GGDEF" evidence="15">
    <location>
        <begin position="732"/>
        <end position="865"/>
    </location>
</feature>
<keyword evidence="11 12" id="KW-0472">Membrane</keyword>
<evidence type="ECO:0000256" key="7">
    <source>
        <dbReference type="ARBA" id="ARBA00022777"/>
    </source>
</evidence>
<keyword evidence="3" id="KW-0597">Phosphoprotein</keyword>
<dbReference type="InterPro" id="IPR029151">
    <property type="entry name" value="Sensor-like_sf"/>
</dbReference>
<dbReference type="InterPro" id="IPR033479">
    <property type="entry name" value="dCache_1"/>
</dbReference>
<dbReference type="NCBIfam" id="TIGR00229">
    <property type="entry name" value="sensory_box"/>
    <property type="match status" value="3"/>
</dbReference>
<dbReference type="CDD" id="cd01949">
    <property type="entry name" value="GGDEF"/>
    <property type="match status" value="1"/>
</dbReference>
<feature type="domain" description="PAC" evidence="14">
    <location>
        <begin position="396"/>
        <end position="450"/>
    </location>
</feature>
<feature type="domain" description="PAS" evidence="13">
    <location>
        <begin position="444"/>
        <end position="519"/>
    </location>
</feature>